<feature type="domain" description="LD-carboxypeptidase N-terminal" evidence="4">
    <location>
        <begin position="13"/>
        <end position="134"/>
    </location>
</feature>
<dbReference type="AlphaFoldDB" id="A0A1I5DU55"/>
<keyword evidence="6" id="KW-0121">Carboxypeptidase</keyword>
<evidence type="ECO:0000313" key="7">
    <source>
        <dbReference type="Proteomes" id="UP000181899"/>
    </source>
</evidence>
<sequence>MIKPKRLQRGDTVAVVSLSWGGLGDEGYLHLFHIAKKRLEEEFGLRVIAMPHALKGSDFVAKHPEKRAQDFMDAFKDPRVSAVFSAIGGDDTIRILPYVDFDVLRNHPKIFMGYSDTTVNHFMMYKAGVISYYGPSVMVEFGEYVKMAEYTKNAVEDLLFGGDETYQMLPSSVWSDDHIPWKEENMEIPIMYKHDPKGYEVISGRGKVQGHLLGGCLDVFMMIIGTSIWPGPEEWKDAILFMETSEEKPSPDFVRLTLRNLAAQGILGALKGIIVGKPKDETYYEEYKEAILQVVKIEERLHDLPVFYNVNFGHARPIGILPYGIQVELDCDRKSLTFLESATEERLG</sequence>
<feature type="active site" description="Charge relay system" evidence="3">
    <location>
        <position position="243"/>
    </location>
</feature>
<keyword evidence="2" id="KW-0378">Hydrolase</keyword>
<dbReference type="Pfam" id="PF17676">
    <property type="entry name" value="Peptidase_S66C"/>
    <property type="match status" value="1"/>
</dbReference>
<dbReference type="GO" id="GO:0004180">
    <property type="term" value="F:carboxypeptidase activity"/>
    <property type="evidence" value="ECO:0007669"/>
    <property type="project" value="UniProtKB-KW"/>
</dbReference>
<evidence type="ECO:0000256" key="3">
    <source>
        <dbReference type="PIRSR" id="PIRSR028757-1"/>
    </source>
</evidence>
<feature type="active site" description="Charge relay system" evidence="3">
    <location>
        <position position="314"/>
    </location>
</feature>
<evidence type="ECO:0000313" key="6">
    <source>
        <dbReference type="EMBL" id="SFO02792.1"/>
    </source>
</evidence>
<dbReference type="InterPro" id="IPR027461">
    <property type="entry name" value="Carboxypeptidase_A_C_sf"/>
</dbReference>
<dbReference type="InterPro" id="IPR029062">
    <property type="entry name" value="Class_I_gatase-like"/>
</dbReference>
<evidence type="ECO:0000256" key="2">
    <source>
        <dbReference type="ARBA" id="ARBA00022801"/>
    </source>
</evidence>
<accession>A0A1I5DU55</accession>
<keyword evidence="6" id="KW-0645">Protease</keyword>
<reference evidence="6 7" key="1">
    <citation type="submission" date="2016-10" db="EMBL/GenBank/DDBJ databases">
        <authorList>
            <person name="de Groot N.N."/>
        </authorList>
    </citation>
    <scope>NUCLEOTIDE SEQUENCE [LARGE SCALE GENOMIC DNA]</scope>
    <source>
        <strain evidence="6 7">ML2</strain>
    </source>
</reference>
<dbReference type="PIRSF" id="PIRSF028757">
    <property type="entry name" value="LD-carboxypeptidase"/>
    <property type="match status" value="1"/>
</dbReference>
<name>A0A1I5DU55_9CLOT</name>
<dbReference type="RefSeq" id="WP_074912645.1">
    <property type="nucleotide sequence ID" value="NZ_FOVK01000011.1"/>
</dbReference>
<comment type="similarity">
    <text evidence="1">Belongs to the peptidase S66 family.</text>
</comment>
<evidence type="ECO:0000259" key="5">
    <source>
        <dbReference type="Pfam" id="PF17676"/>
    </source>
</evidence>
<dbReference type="Pfam" id="PF02016">
    <property type="entry name" value="Peptidase_S66"/>
    <property type="match status" value="1"/>
</dbReference>
<dbReference type="SUPFAM" id="SSF141986">
    <property type="entry name" value="LD-carboxypeptidase A C-terminal domain-like"/>
    <property type="match status" value="1"/>
</dbReference>
<dbReference type="EMBL" id="FOVK01000011">
    <property type="protein sequence ID" value="SFO02792.1"/>
    <property type="molecule type" value="Genomic_DNA"/>
</dbReference>
<dbReference type="SUPFAM" id="SSF52317">
    <property type="entry name" value="Class I glutamine amidotransferase-like"/>
    <property type="match status" value="1"/>
</dbReference>
<dbReference type="Proteomes" id="UP000181899">
    <property type="component" value="Unassembled WGS sequence"/>
</dbReference>
<gene>
    <name evidence="6" type="ORF">SAMN04488695_11121</name>
</gene>
<evidence type="ECO:0000256" key="1">
    <source>
        <dbReference type="ARBA" id="ARBA00010233"/>
    </source>
</evidence>
<keyword evidence="7" id="KW-1185">Reference proteome</keyword>
<evidence type="ECO:0000259" key="4">
    <source>
        <dbReference type="Pfam" id="PF02016"/>
    </source>
</evidence>
<dbReference type="Gene3D" id="3.40.50.10740">
    <property type="entry name" value="Class I glutamine amidotransferase-like"/>
    <property type="match status" value="1"/>
</dbReference>
<dbReference type="PANTHER" id="PTHR30237">
    <property type="entry name" value="MURAMOYLTETRAPEPTIDE CARBOXYPEPTIDASE"/>
    <property type="match status" value="1"/>
</dbReference>
<dbReference type="InterPro" id="IPR003507">
    <property type="entry name" value="S66_fam"/>
</dbReference>
<feature type="domain" description="LD-carboxypeptidase C-terminal" evidence="5">
    <location>
        <begin position="209"/>
        <end position="329"/>
    </location>
</feature>
<dbReference type="InterPro" id="IPR027478">
    <property type="entry name" value="LdcA_N"/>
</dbReference>
<dbReference type="OrthoDB" id="9807329at2"/>
<dbReference type="PANTHER" id="PTHR30237:SF4">
    <property type="entry name" value="LD-CARBOXYPEPTIDASE C-TERMINAL DOMAIN-CONTAINING PROTEIN"/>
    <property type="match status" value="1"/>
</dbReference>
<organism evidence="6 7">
    <name type="scientific">Proteiniclasticum ruminis</name>
    <dbReference type="NCBI Taxonomy" id="398199"/>
    <lineage>
        <taxon>Bacteria</taxon>
        <taxon>Bacillati</taxon>
        <taxon>Bacillota</taxon>
        <taxon>Clostridia</taxon>
        <taxon>Eubacteriales</taxon>
        <taxon>Clostridiaceae</taxon>
        <taxon>Proteiniclasticum</taxon>
    </lineage>
</organism>
<dbReference type="InterPro" id="IPR040449">
    <property type="entry name" value="Peptidase_S66_N"/>
</dbReference>
<protein>
    <submittedName>
        <fullName evidence="6">Muramoyltetrapeptide carboxypeptidase LdcA (Peptidoglycan recycling)</fullName>
    </submittedName>
</protein>
<dbReference type="InterPro" id="IPR040921">
    <property type="entry name" value="Peptidase_S66C"/>
</dbReference>
<feature type="active site" description="Nucleophile" evidence="3">
    <location>
        <position position="115"/>
    </location>
</feature>
<dbReference type="Gene3D" id="3.50.30.60">
    <property type="entry name" value="LD-carboxypeptidase A C-terminal domain-like"/>
    <property type="match status" value="1"/>
</dbReference>
<proteinExistence type="inferred from homology"/>
<dbReference type="CDD" id="cd07062">
    <property type="entry name" value="Peptidase_S66_mccF_like"/>
    <property type="match status" value="1"/>
</dbReference>